<feature type="compositionally biased region" description="Basic and acidic residues" evidence="1">
    <location>
        <begin position="67"/>
        <end position="88"/>
    </location>
</feature>
<dbReference type="RefSeq" id="WP_109416141.1">
    <property type="nucleotide sequence ID" value="NZ_QEAS01000009.1"/>
</dbReference>
<proteinExistence type="predicted"/>
<keyword evidence="3" id="KW-1185">Reference proteome</keyword>
<dbReference type="EMBL" id="QEAS01000009">
    <property type="protein sequence ID" value="PWG80434.1"/>
    <property type="molecule type" value="Genomic_DNA"/>
</dbReference>
<organism evidence="2 3">
    <name type="scientific">Pararcticibacter amylolyticus</name>
    <dbReference type="NCBI Taxonomy" id="2173175"/>
    <lineage>
        <taxon>Bacteria</taxon>
        <taxon>Pseudomonadati</taxon>
        <taxon>Bacteroidota</taxon>
        <taxon>Sphingobacteriia</taxon>
        <taxon>Sphingobacteriales</taxon>
        <taxon>Sphingobacteriaceae</taxon>
        <taxon>Pararcticibacter</taxon>
    </lineage>
</organism>
<comment type="caution">
    <text evidence="2">The sequence shown here is derived from an EMBL/GenBank/DDBJ whole genome shotgun (WGS) entry which is preliminary data.</text>
</comment>
<feature type="compositionally biased region" description="Basic and acidic residues" evidence="1">
    <location>
        <begin position="44"/>
        <end position="55"/>
    </location>
</feature>
<evidence type="ECO:0000313" key="2">
    <source>
        <dbReference type="EMBL" id="PWG80434.1"/>
    </source>
</evidence>
<dbReference type="Proteomes" id="UP000245647">
    <property type="component" value="Unassembled WGS sequence"/>
</dbReference>
<accession>A0A2U2PGI1</accession>
<dbReference type="OrthoDB" id="799642at2"/>
<reference evidence="2 3" key="1">
    <citation type="submission" date="2018-04" db="EMBL/GenBank/DDBJ databases">
        <title>Pedobacter chongqingensis sp. nov., isolated from a rottenly hemp rope.</title>
        <authorList>
            <person name="Cai Y."/>
        </authorList>
    </citation>
    <scope>NUCLEOTIDE SEQUENCE [LARGE SCALE GENOMIC DNA]</scope>
    <source>
        <strain evidence="2 3">FJ4-8</strain>
    </source>
</reference>
<evidence type="ECO:0000256" key="1">
    <source>
        <dbReference type="SAM" id="MobiDB-lite"/>
    </source>
</evidence>
<sequence>MRKPLFSSISNYFDASFKKTGIVLAFIRSENRYSMIAANKIVIPKEEKGGEKEEQTWENPSNPEQASDLRDIEQLERQKKEAEQRKNNLSDTDNDN</sequence>
<evidence type="ECO:0000313" key="3">
    <source>
        <dbReference type="Proteomes" id="UP000245647"/>
    </source>
</evidence>
<feature type="region of interest" description="Disordered" evidence="1">
    <location>
        <begin position="44"/>
        <end position="96"/>
    </location>
</feature>
<name>A0A2U2PGI1_9SPHI</name>
<dbReference type="AlphaFoldDB" id="A0A2U2PGI1"/>
<gene>
    <name evidence="2" type="ORF">DDR33_12595</name>
</gene>
<protein>
    <submittedName>
        <fullName evidence="2">Uncharacterized protein</fullName>
    </submittedName>
</protein>